<feature type="transmembrane region" description="Helical" evidence="1">
    <location>
        <begin position="301"/>
        <end position="331"/>
    </location>
</feature>
<keyword evidence="3" id="KW-1185">Reference proteome</keyword>
<evidence type="ECO:0000313" key="2">
    <source>
        <dbReference type="EMBL" id="CEF61080.1"/>
    </source>
</evidence>
<sequence length="757" mass="84272">MSLRSAYAIQIQICNILLIFCGLAAVGLAGSQFSKVFLNNYKEIDLRLLNWINILSGLVGIFCVTQNHGSILSKGLYILSLCFGIGTCIFYGFTTYRIVDEYNQIMKLQNTNGFNQEYSNDVDNYVGKIVISSIMIGVSFITCLINFVAIILLDKLVIVDAPLWPPQTKNEEFERKASKGALIIFAFIKLGIALPALGLCAFMEYEREILGVKNNYINIALDHIACILVIASAIVELFACFGKLQFMLNVKVAIGISVIASVWCLKSIDMGMYPFYENDLNAYRTYEKSPNTSSSTSNNPYYIIAACHGVLMGVFAIMFLLCISSIILSCASIPLNLYNIRKKISRSLKIKSISLSIIYIILSCCLIVLMILGLVELPWNGIYIGGDLLCPLMLFLATGIFFSKYFKNFVTIRFVLSVCSLCIAVEKTCATANLIYQSADREIFINGKQDIYVGQIVLYSVQAFILGIISLISLLSSILYGRRIVSIPDPVRENNQGLSIFFSLGTLFYGVILTGCYVVFELGYWRYDAKYLDSPFFRMGNGPLALGVFIVQFVCACNSKFLISTIILQTIVAGIASYTISWAITNTYYLQIIINASDILQNNFISETIIEVGLILAAGASLACVIGILCSAIVIMKSSFILHHGTESSTNVDTDIIVVGTSESSANNSEIQRATPAIVRSKNSTKAYWDGDDTNSRDDRRYYNQPYEIENNEGIYNSQKNRENSQTKGIIYEEEIYREIPYNKQRQNSSTQTETIP</sequence>
<reference evidence="4" key="3">
    <citation type="submission" date="2020-12" db="UniProtKB">
        <authorList>
            <consortium name="WormBaseParasite"/>
        </authorList>
    </citation>
    <scope>IDENTIFICATION</scope>
</reference>
<dbReference type="OMA" id="ELGKWRY"/>
<keyword evidence="1" id="KW-0812">Transmembrane</keyword>
<feature type="transmembrane region" description="Helical" evidence="1">
    <location>
        <begin position="566"/>
        <end position="589"/>
    </location>
</feature>
<evidence type="ECO:0000313" key="5">
    <source>
        <dbReference type="WormBase" id="SRAE_0000021000"/>
    </source>
</evidence>
<feature type="transmembrane region" description="Helical" evidence="1">
    <location>
        <begin position="500"/>
        <end position="520"/>
    </location>
</feature>
<dbReference type="Proteomes" id="UP000035682">
    <property type="component" value="Unplaced"/>
</dbReference>
<feature type="transmembrane region" description="Helical" evidence="1">
    <location>
        <begin position="48"/>
        <end position="64"/>
    </location>
</feature>
<keyword evidence="1" id="KW-0472">Membrane</keyword>
<dbReference type="CTD" id="36373447"/>
<reference evidence="3" key="2">
    <citation type="submission" date="2014-09" db="EMBL/GenBank/DDBJ databases">
        <authorList>
            <person name="Martin A.A."/>
        </authorList>
    </citation>
    <scope>NUCLEOTIDE SEQUENCE</scope>
    <source>
        <strain evidence="3">ED321</strain>
    </source>
</reference>
<dbReference type="RefSeq" id="XP_024500289.1">
    <property type="nucleotide sequence ID" value="XM_024646069.1"/>
</dbReference>
<feature type="transmembrane region" description="Helical" evidence="1">
    <location>
        <begin position="540"/>
        <end position="559"/>
    </location>
</feature>
<feature type="transmembrane region" description="Helical" evidence="1">
    <location>
        <begin position="182"/>
        <end position="205"/>
    </location>
</feature>
<feature type="transmembrane region" description="Helical" evidence="1">
    <location>
        <begin position="352"/>
        <end position="375"/>
    </location>
</feature>
<keyword evidence="1" id="KW-1133">Transmembrane helix</keyword>
<feature type="transmembrane region" description="Helical" evidence="1">
    <location>
        <begin position="609"/>
        <end position="635"/>
    </location>
</feature>
<evidence type="ECO:0000313" key="3">
    <source>
        <dbReference type="Proteomes" id="UP000035682"/>
    </source>
</evidence>
<dbReference type="AlphaFoldDB" id="A0A090KU99"/>
<evidence type="ECO:0000313" key="4">
    <source>
        <dbReference type="WBParaSite" id="SRAE_0000021000.1"/>
    </source>
</evidence>
<proteinExistence type="predicted"/>
<feature type="transmembrane region" description="Helical" evidence="1">
    <location>
        <begin position="456"/>
        <end position="480"/>
    </location>
</feature>
<feature type="transmembrane region" description="Helical" evidence="1">
    <location>
        <begin position="7"/>
        <end position="28"/>
    </location>
</feature>
<reference evidence="2" key="1">
    <citation type="submission" date="2014-09" db="EMBL/GenBank/DDBJ databases">
        <authorList>
            <person name="Aslett A.Martin."/>
        </authorList>
    </citation>
    <scope>NUCLEOTIDE SEQUENCE</scope>
    <source>
        <strain evidence="2">ED321 Heterogonic</strain>
    </source>
</reference>
<gene>
    <name evidence="2 4 5" type="ORF">SRAE_0000021000</name>
</gene>
<organism evidence="2">
    <name type="scientific">Strongyloides ratti</name>
    <name type="common">Parasitic roundworm</name>
    <dbReference type="NCBI Taxonomy" id="34506"/>
    <lineage>
        <taxon>Eukaryota</taxon>
        <taxon>Metazoa</taxon>
        <taxon>Ecdysozoa</taxon>
        <taxon>Nematoda</taxon>
        <taxon>Chromadorea</taxon>
        <taxon>Rhabditida</taxon>
        <taxon>Tylenchina</taxon>
        <taxon>Panagrolaimomorpha</taxon>
        <taxon>Strongyloidoidea</taxon>
        <taxon>Strongyloididae</taxon>
        <taxon>Strongyloides</taxon>
    </lineage>
</organism>
<feature type="transmembrane region" description="Helical" evidence="1">
    <location>
        <begin position="129"/>
        <end position="153"/>
    </location>
</feature>
<name>A0A090KU99_STRRB</name>
<feature type="transmembrane region" description="Helical" evidence="1">
    <location>
        <begin position="414"/>
        <end position="436"/>
    </location>
</feature>
<dbReference type="GeneID" id="36373447"/>
<dbReference type="OrthoDB" id="5806414at2759"/>
<feature type="transmembrane region" description="Helical" evidence="1">
    <location>
        <begin position="217"/>
        <end position="241"/>
    </location>
</feature>
<dbReference type="WormBase" id="SRAE_0000021000">
    <property type="protein sequence ID" value="SRP12196"/>
    <property type="gene ID" value="WBGene00255949"/>
</dbReference>
<protein>
    <submittedName>
        <fullName evidence="2 4">Uncharacterized protein</fullName>
    </submittedName>
</protein>
<feature type="transmembrane region" description="Helical" evidence="1">
    <location>
        <begin position="76"/>
        <end position="99"/>
    </location>
</feature>
<dbReference type="WBParaSite" id="SRAE_0000021000.1">
    <property type="protein sequence ID" value="SRAE_0000021000.1"/>
    <property type="gene ID" value="WBGene00255949"/>
</dbReference>
<feature type="transmembrane region" description="Helical" evidence="1">
    <location>
        <begin position="248"/>
        <end position="268"/>
    </location>
</feature>
<accession>A0A090KU99</accession>
<evidence type="ECO:0000256" key="1">
    <source>
        <dbReference type="SAM" id="Phobius"/>
    </source>
</evidence>
<feature type="transmembrane region" description="Helical" evidence="1">
    <location>
        <begin position="381"/>
        <end position="402"/>
    </location>
</feature>
<dbReference type="EMBL" id="LN609405">
    <property type="protein sequence ID" value="CEF61080.1"/>
    <property type="molecule type" value="Genomic_DNA"/>
</dbReference>